<evidence type="ECO:0000313" key="7">
    <source>
        <dbReference type="EMBL" id="POB01410.1"/>
    </source>
</evidence>
<dbReference type="GO" id="GO:0006307">
    <property type="term" value="P:DNA alkylation repair"/>
    <property type="evidence" value="ECO:0007669"/>
    <property type="project" value="TreeGrafter"/>
</dbReference>
<evidence type="ECO:0000313" key="8">
    <source>
        <dbReference type="Proteomes" id="UP000243451"/>
    </source>
</evidence>
<evidence type="ECO:0000256" key="3">
    <source>
        <dbReference type="ARBA" id="ARBA00022763"/>
    </source>
</evidence>
<feature type="domain" description="DNA-3-methyladenine glycosylase AlkA N-terminal" evidence="6">
    <location>
        <begin position="7"/>
        <end position="122"/>
    </location>
</feature>
<dbReference type="GO" id="GO:0032993">
    <property type="term" value="C:protein-DNA complex"/>
    <property type="evidence" value="ECO:0007669"/>
    <property type="project" value="TreeGrafter"/>
</dbReference>
<gene>
    <name evidence="7" type="ORF">C1949_16375</name>
</gene>
<dbReference type="GO" id="GO:0005737">
    <property type="term" value="C:cytoplasm"/>
    <property type="evidence" value="ECO:0007669"/>
    <property type="project" value="TreeGrafter"/>
</dbReference>
<dbReference type="InterPro" id="IPR010316">
    <property type="entry name" value="AlkA_N"/>
</dbReference>
<accession>A0A2P4ERI8</accession>
<proteinExistence type="predicted"/>
<dbReference type="EC" id="3.2.2.21" evidence="2"/>
<evidence type="ECO:0000256" key="2">
    <source>
        <dbReference type="ARBA" id="ARBA00012000"/>
    </source>
</evidence>
<dbReference type="Gene3D" id="1.10.340.30">
    <property type="entry name" value="Hypothetical protein, domain 2"/>
    <property type="match status" value="1"/>
</dbReference>
<dbReference type="GO" id="GO:0006285">
    <property type="term" value="P:base-excision repair, AP site formation"/>
    <property type="evidence" value="ECO:0007669"/>
    <property type="project" value="TreeGrafter"/>
</dbReference>
<comment type="catalytic activity">
    <reaction evidence="1">
        <text>Hydrolysis of alkylated DNA, releasing 3-methyladenine, 3-methylguanine, 7-methylguanine and 7-methyladenine.</text>
        <dbReference type="EC" id="3.2.2.21"/>
    </reaction>
</comment>
<evidence type="ECO:0000259" key="6">
    <source>
        <dbReference type="SMART" id="SM01009"/>
    </source>
</evidence>
<dbReference type="Pfam" id="PF00730">
    <property type="entry name" value="HhH-GPD"/>
    <property type="match status" value="1"/>
</dbReference>
<evidence type="ECO:0000256" key="1">
    <source>
        <dbReference type="ARBA" id="ARBA00000086"/>
    </source>
</evidence>
<dbReference type="SUPFAM" id="SSF48150">
    <property type="entry name" value="DNA-glycosylase"/>
    <property type="match status" value="1"/>
</dbReference>
<dbReference type="AlphaFoldDB" id="A0A2P4ERI8"/>
<dbReference type="SMART" id="SM01009">
    <property type="entry name" value="AlkA_N"/>
    <property type="match status" value="1"/>
</dbReference>
<dbReference type="InterPro" id="IPR003265">
    <property type="entry name" value="HhH-GPD_domain"/>
</dbReference>
<evidence type="ECO:0000259" key="5">
    <source>
        <dbReference type="SMART" id="SM00478"/>
    </source>
</evidence>
<dbReference type="PANTHER" id="PTHR43003:SF13">
    <property type="entry name" value="DNA-3-METHYLADENINE GLYCOSYLASE 2"/>
    <property type="match status" value="1"/>
</dbReference>
<dbReference type="InterPro" id="IPR051912">
    <property type="entry name" value="Alkylbase_DNA_Glycosylase/TA"/>
</dbReference>
<dbReference type="EMBL" id="PPSK01000020">
    <property type="protein sequence ID" value="POB01410.1"/>
    <property type="molecule type" value="Genomic_DNA"/>
</dbReference>
<dbReference type="GO" id="GO:0032131">
    <property type="term" value="F:alkylated DNA binding"/>
    <property type="evidence" value="ECO:0007669"/>
    <property type="project" value="TreeGrafter"/>
</dbReference>
<dbReference type="InterPro" id="IPR011257">
    <property type="entry name" value="DNA_glycosylase"/>
</dbReference>
<sequence>MTEPRTALRLTLPADYRHTDVLRFYARDREQVSERTTGQRIEKALHWQGHPTLLQLDFSEPGSVLAQLSIAEPDTTALLHYLRNLLGLNQDIDGLRIAHGAHAEIARLLKQTPGLRMPQSASPFEAACWAVIGQMISVEAAISVRRRVIRALGTPLANGMHCHPQPSALLGASPDELRSCGLSASKAATLIRLAEAVENNQLPLDTWAATTPSPTAAIAEGLASIKGIGPWTQSYILLRGYGVLDGSMHGDVVVRKRLGSLLNLPEAPDQAFTQQWLAQFGSWKALVAAHLWAMPIDAQAKDY</sequence>
<dbReference type="Proteomes" id="UP000243451">
    <property type="component" value="Unassembled WGS sequence"/>
</dbReference>
<dbReference type="CDD" id="cd00056">
    <property type="entry name" value="ENDO3c"/>
    <property type="match status" value="1"/>
</dbReference>
<dbReference type="GO" id="GO:0008725">
    <property type="term" value="F:DNA-3-methyladenine glycosylase activity"/>
    <property type="evidence" value="ECO:0007669"/>
    <property type="project" value="TreeGrafter"/>
</dbReference>
<dbReference type="PANTHER" id="PTHR43003">
    <property type="entry name" value="DNA-3-METHYLADENINE GLYCOSYLASE"/>
    <property type="match status" value="1"/>
</dbReference>
<name>A0A2P4ERI8_9GAMM</name>
<dbReference type="Pfam" id="PF06029">
    <property type="entry name" value="AlkA_N"/>
    <property type="match status" value="1"/>
</dbReference>
<keyword evidence="4" id="KW-0234">DNA repair</keyword>
<protein>
    <recommendedName>
        <fullName evidence="2">DNA-3-methyladenine glycosylase II</fullName>
        <ecNumber evidence="2">3.2.2.21</ecNumber>
    </recommendedName>
</protein>
<keyword evidence="3" id="KW-0227">DNA damage</keyword>
<dbReference type="RefSeq" id="WP_104739530.1">
    <property type="nucleotide sequence ID" value="NZ_BMHR01000003.1"/>
</dbReference>
<dbReference type="Gene3D" id="3.30.310.20">
    <property type="entry name" value="DNA-3-methyladenine glycosylase AlkA, N-terminal domain"/>
    <property type="match status" value="1"/>
</dbReference>
<dbReference type="OrthoDB" id="9811249at2"/>
<evidence type="ECO:0000256" key="4">
    <source>
        <dbReference type="ARBA" id="ARBA00023204"/>
    </source>
</evidence>
<feature type="domain" description="HhH-GPD" evidence="5">
    <location>
        <begin position="132"/>
        <end position="296"/>
    </location>
</feature>
<dbReference type="SMART" id="SM00478">
    <property type="entry name" value="ENDO3c"/>
    <property type="match status" value="1"/>
</dbReference>
<comment type="caution">
    <text evidence="7">The sequence shown here is derived from an EMBL/GenBank/DDBJ whole genome shotgun (WGS) entry which is preliminary data.</text>
</comment>
<keyword evidence="8" id="KW-1185">Reference proteome</keyword>
<organism evidence="7 8">
    <name type="scientific">Halopseudomonas oceani</name>
    <dbReference type="NCBI Taxonomy" id="1708783"/>
    <lineage>
        <taxon>Bacteria</taxon>
        <taxon>Pseudomonadati</taxon>
        <taxon>Pseudomonadota</taxon>
        <taxon>Gammaproteobacteria</taxon>
        <taxon>Pseudomonadales</taxon>
        <taxon>Pseudomonadaceae</taxon>
        <taxon>Halopseudomonas</taxon>
    </lineage>
</organism>
<dbReference type="GO" id="GO:0043916">
    <property type="term" value="F:DNA-7-methylguanine glycosylase activity"/>
    <property type="evidence" value="ECO:0007669"/>
    <property type="project" value="TreeGrafter"/>
</dbReference>
<reference evidence="7 8" key="1">
    <citation type="submission" date="2018-01" db="EMBL/GenBank/DDBJ databases">
        <title>Draft genome of the type strain Pseudomonas oceani DSM 100277 isolated from the deep water in Okinawa trough, northwestern Pacific Ocean.</title>
        <authorList>
            <person name="Gomila M."/>
            <person name="Mulet M."/>
            <person name="Garcia-Valdes E."/>
            <person name="Lalucat J."/>
        </authorList>
    </citation>
    <scope>NUCLEOTIDE SEQUENCE [LARGE SCALE GENOMIC DNA]</scope>
    <source>
        <strain evidence="7 8">DSM 100277</strain>
    </source>
</reference>
<dbReference type="InterPro" id="IPR037046">
    <property type="entry name" value="AlkA_N_sf"/>
</dbReference>